<accession>A0ABD0YQH0</accession>
<comment type="caution">
    <text evidence="1">The sequence shown here is derived from an EMBL/GenBank/DDBJ whole genome shotgun (WGS) entry which is preliminary data.</text>
</comment>
<protein>
    <submittedName>
        <fullName evidence="1">Uncharacterized protein</fullName>
    </submittedName>
</protein>
<evidence type="ECO:0000313" key="2">
    <source>
        <dbReference type="Proteomes" id="UP001558652"/>
    </source>
</evidence>
<evidence type="ECO:0000313" key="1">
    <source>
        <dbReference type="EMBL" id="KAL1138182.1"/>
    </source>
</evidence>
<dbReference type="EMBL" id="JBFDAA010000004">
    <property type="protein sequence ID" value="KAL1138182.1"/>
    <property type="molecule type" value="Genomic_DNA"/>
</dbReference>
<gene>
    <name evidence="1" type="ORF">AAG570_009874</name>
</gene>
<proteinExistence type="predicted"/>
<dbReference type="Proteomes" id="UP001558652">
    <property type="component" value="Unassembled WGS sequence"/>
</dbReference>
<organism evidence="1 2">
    <name type="scientific">Ranatra chinensis</name>
    <dbReference type="NCBI Taxonomy" id="642074"/>
    <lineage>
        <taxon>Eukaryota</taxon>
        <taxon>Metazoa</taxon>
        <taxon>Ecdysozoa</taxon>
        <taxon>Arthropoda</taxon>
        <taxon>Hexapoda</taxon>
        <taxon>Insecta</taxon>
        <taxon>Pterygota</taxon>
        <taxon>Neoptera</taxon>
        <taxon>Paraneoptera</taxon>
        <taxon>Hemiptera</taxon>
        <taxon>Heteroptera</taxon>
        <taxon>Panheteroptera</taxon>
        <taxon>Nepomorpha</taxon>
        <taxon>Nepidae</taxon>
        <taxon>Ranatrinae</taxon>
        <taxon>Ranatra</taxon>
    </lineage>
</organism>
<keyword evidence="2" id="KW-1185">Reference proteome</keyword>
<name>A0ABD0YQH0_9HEMI</name>
<dbReference type="AlphaFoldDB" id="A0ABD0YQH0"/>
<sequence>MASKRRNMFYENKKRETTVLQNLRHRSHEGDRYLGVSIRGHEGLPRRWRSRLPVYLRLLRRIGPAAPGRPLEVILRNFKDEFTAMFHFVPLRNNLKSVLCSDSKKRKQRRTRSPVNFVLKLRRKLETVVAKSSNVRSNSQTPEVKPSSVLLYPDDVSSTSLPI</sequence>
<reference evidence="1 2" key="1">
    <citation type="submission" date="2024-07" db="EMBL/GenBank/DDBJ databases">
        <title>Chromosome-level genome assembly of the water stick insect Ranatra chinensis (Heteroptera: Nepidae).</title>
        <authorList>
            <person name="Liu X."/>
        </authorList>
    </citation>
    <scope>NUCLEOTIDE SEQUENCE [LARGE SCALE GENOMIC DNA]</scope>
    <source>
        <strain evidence="1">Cailab_2021Rc</strain>
        <tissue evidence="1">Muscle</tissue>
    </source>
</reference>